<dbReference type="EMBL" id="CP060131">
    <property type="protein sequence ID" value="QNG53796.1"/>
    <property type="molecule type" value="Genomic_DNA"/>
</dbReference>
<feature type="transmembrane region" description="Helical" evidence="1">
    <location>
        <begin position="404"/>
        <end position="423"/>
    </location>
</feature>
<dbReference type="Proteomes" id="UP000515728">
    <property type="component" value="Chromosome"/>
</dbReference>
<feature type="transmembrane region" description="Helical" evidence="1">
    <location>
        <begin position="36"/>
        <end position="57"/>
    </location>
</feature>
<feature type="transmembrane region" description="Helical" evidence="1">
    <location>
        <begin position="443"/>
        <end position="462"/>
    </location>
</feature>
<dbReference type="AlphaFoldDB" id="A0A7G7MLY5"/>
<dbReference type="InterPro" id="IPR046671">
    <property type="entry name" value="DUF6541"/>
</dbReference>
<feature type="transmembrane region" description="Helical" evidence="1">
    <location>
        <begin position="329"/>
        <end position="353"/>
    </location>
</feature>
<evidence type="ECO:0000313" key="3">
    <source>
        <dbReference type="Proteomes" id="UP000515728"/>
    </source>
</evidence>
<dbReference type="KEGG" id="ppel:H6H00_07655"/>
<sequence>MPELVPSSSVLAIASYLMLCMGPGFLIGAAAGLRGWLLVAISPLLTYGLAGVAGPTLPLVGVLWSPLTLAACTIILASIAACTRLVSGRVRPQARTDERATETWAIAEHVGVSAAVAIATTVGTLVTISATRNFTAIPQIWDAVFHGNATYFIAETGQSSPAALRALNEPAVTNYYYPNGYHLVTAAFVMFSERSVTTALEVSFAVVPGLIAVGMAALVRTLGGRPALAGAAALLSCAFTAFPYDLMPWGTLLPFLTAVALLPAFAALWVRLLQVNSNNPYIRAAVLGLSGVGIIGLHPSVAVAAVLIGGGFLAQAWLERKPRSADFRIIGATVIAAGTLGAPLILASAAVAAGPAYDWPTTLLPADALGQVLFMSHAQEFPQWWLALLVLIGLALLRRSPQLAPLAIIGLTFASLFMLAASYEGPVVELLTRPWWNDKWRLAGLWTLCAIPIAAVGVVNMSDLLTLAIHRVQRTALGSADRRWVRTISTATLLAVLAILVQVTDGLYAERNTARLSQAFADGPTVSQDEADAFQVLAQLNPDGALVMNDPYDGSAWMWALAGVQPVFATPVIAGNELPIMESNRRVLFSSFNELDTSRTVQNAVNNLGIRYVILCKGFIAPASDHVPGMQNLDSVTTLQQVFENSDAVIYEIRRPPVSSVG</sequence>
<protein>
    <submittedName>
        <fullName evidence="2">Uncharacterized protein</fullName>
    </submittedName>
</protein>
<feature type="transmembrane region" description="Helical" evidence="1">
    <location>
        <begin position="251"/>
        <end position="272"/>
    </location>
</feature>
<evidence type="ECO:0000256" key="1">
    <source>
        <dbReference type="SAM" id="Phobius"/>
    </source>
</evidence>
<accession>A0A7G7MLY5</accession>
<feature type="transmembrane region" description="Helical" evidence="1">
    <location>
        <begin position="63"/>
        <end position="86"/>
    </location>
</feature>
<gene>
    <name evidence="2" type="ORF">H6H00_07655</name>
</gene>
<name>A0A7G7MLY5_9PSEU</name>
<organism evidence="2 3">
    <name type="scientific">Pseudonocardia petroleophila</name>
    <dbReference type="NCBI Taxonomy" id="37331"/>
    <lineage>
        <taxon>Bacteria</taxon>
        <taxon>Bacillati</taxon>
        <taxon>Actinomycetota</taxon>
        <taxon>Actinomycetes</taxon>
        <taxon>Pseudonocardiales</taxon>
        <taxon>Pseudonocardiaceae</taxon>
        <taxon>Pseudonocardia</taxon>
    </lineage>
</organism>
<feature type="transmembrane region" description="Helical" evidence="1">
    <location>
        <begin position="483"/>
        <end position="503"/>
    </location>
</feature>
<keyword evidence="3" id="KW-1185">Reference proteome</keyword>
<feature type="transmembrane region" description="Helical" evidence="1">
    <location>
        <begin position="199"/>
        <end position="219"/>
    </location>
</feature>
<reference evidence="2 3" key="1">
    <citation type="submission" date="2020-08" db="EMBL/GenBank/DDBJ databases">
        <authorList>
            <person name="Mo P."/>
        </authorList>
    </citation>
    <scope>NUCLEOTIDE SEQUENCE [LARGE SCALE GENOMIC DNA]</scope>
    <source>
        <strain evidence="2 3">CGMCC 4.1532</strain>
    </source>
</reference>
<keyword evidence="1" id="KW-0812">Transmembrane</keyword>
<dbReference type="RefSeq" id="WP_185720622.1">
    <property type="nucleotide sequence ID" value="NZ_BAAAWI010000001.1"/>
</dbReference>
<feature type="transmembrane region" description="Helical" evidence="1">
    <location>
        <begin position="284"/>
        <end position="317"/>
    </location>
</feature>
<dbReference type="Pfam" id="PF20176">
    <property type="entry name" value="DUF6541"/>
    <property type="match status" value="1"/>
</dbReference>
<feature type="transmembrane region" description="Helical" evidence="1">
    <location>
        <begin position="6"/>
        <end position="29"/>
    </location>
</feature>
<feature type="transmembrane region" description="Helical" evidence="1">
    <location>
        <begin position="225"/>
        <end position="244"/>
    </location>
</feature>
<feature type="transmembrane region" description="Helical" evidence="1">
    <location>
        <begin position="381"/>
        <end position="397"/>
    </location>
</feature>
<proteinExistence type="predicted"/>
<keyword evidence="1" id="KW-0472">Membrane</keyword>
<keyword evidence="1" id="KW-1133">Transmembrane helix</keyword>
<evidence type="ECO:0000313" key="2">
    <source>
        <dbReference type="EMBL" id="QNG53796.1"/>
    </source>
</evidence>